<evidence type="ECO:0000313" key="3">
    <source>
        <dbReference type="EMBL" id="SPF33007.1"/>
    </source>
</evidence>
<dbReference type="AlphaFoldDB" id="A0A2U3K0B2"/>
<comment type="similarity">
    <text evidence="1">Belongs to the PhoU family.</text>
</comment>
<reference evidence="4" key="1">
    <citation type="submission" date="2018-02" db="EMBL/GenBank/DDBJ databases">
        <authorList>
            <person name="Hausmann B."/>
        </authorList>
    </citation>
    <scope>NUCLEOTIDE SEQUENCE [LARGE SCALE GENOMIC DNA]</scope>
    <source>
        <strain evidence="4">Peat soil MAG SbA1</strain>
    </source>
</reference>
<dbReference type="PANTHER" id="PTHR42930:SF3">
    <property type="entry name" value="PHOSPHATE-SPECIFIC TRANSPORT SYSTEM ACCESSORY PROTEIN PHOU"/>
    <property type="match status" value="1"/>
</dbReference>
<evidence type="ECO:0000313" key="4">
    <source>
        <dbReference type="Proteomes" id="UP000238701"/>
    </source>
</evidence>
<dbReference type="InterPro" id="IPR028366">
    <property type="entry name" value="PhoU"/>
</dbReference>
<dbReference type="InterPro" id="IPR026022">
    <property type="entry name" value="PhoU_dom"/>
</dbReference>
<accession>A0A2U3K0B2</accession>
<feature type="domain" description="PhoU" evidence="2">
    <location>
        <begin position="123"/>
        <end position="206"/>
    </location>
</feature>
<dbReference type="PANTHER" id="PTHR42930">
    <property type="entry name" value="PHOSPHATE-SPECIFIC TRANSPORT SYSTEM ACCESSORY PROTEIN PHOU"/>
    <property type="match status" value="1"/>
</dbReference>
<dbReference type="SUPFAM" id="SSF109755">
    <property type="entry name" value="PhoU-like"/>
    <property type="match status" value="1"/>
</dbReference>
<organism evidence="3 4">
    <name type="scientific">Candidatus Sulfotelmatobacter kueseliae</name>
    <dbReference type="NCBI Taxonomy" id="2042962"/>
    <lineage>
        <taxon>Bacteria</taxon>
        <taxon>Pseudomonadati</taxon>
        <taxon>Acidobacteriota</taxon>
        <taxon>Terriglobia</taxon>
        <taxon>Terriglobales</taxon>
        <taxon>Candidatus Korobacteraceae</taxon>
        <taxon>Candidatus Sulfotelmatobacter</taxon>
    </lineage>
</organism>
<dbReference type="Pfam" id="PF01895">
    <property type="entry name" value="PhoU"/>
    <property type="match status" value="2"/>
</dbReference>
<name>A0A2U3K0B2_9BACT</name>
<dbReference type="Gene3D" id="1.20.58.220">
    <property type="entry name" value="Phosphate transport system protein phou homolog 2, domain 2"/>
    <property type="match status" value="1"/>
</dbReference>
<evidence type="ECO:0000256" key="1">
    <source>
        <dbReference type="ARBA" id="ARBA00008107"/>
    </source>
</evidence>
<dbReference type="EMBL" id="OMOD01000015">
    <property type="protein sequence ID" value="SPF33007.1"/>
    <property type="molecule type" value="Genomic_DNA"/>
</dbReference>
<gene>
    <name evidence="3" type="ORF">SBA1_1110007</name>
</gene>
<proteinExistence type="inferred from homology"/>
<dbReference type="InterPro" id="IPR038078">
    <property type="entry name" value="PhoU-like_sf"/>
</dbReference>
<sequence length="241" mass="26906">MTAAPANHRLPEYAYSHLVTRTIEACQVAKEAAATAAEGIATGSASLLNTLREKEKQLDTLDREIDDGVTLAITQVTEPEARELLACMKFMISLERIGDLLLSFGGSAQAAGGRVDPQDTRDLTHMATVLEKMLADVGLAFSTRDVKKAVEVLRADAEMDRLRNLLFLRHIENPEGQQRQASLQVIFMTQSLERAGDHAKNLAEEVCHFVSGHTIRHVMMGYDKPLEQMFLEYLRRRDEKQ</sequence>
<dbReference type="Proteomes" id="UP000238701">
    <property type="component" value="Unassembled WGS sequence"/>
</dbReference>
<dbReference type="GO" id="GO:0030643">
    <property type="term" value="P:intracellular phosphate ion homeostasis"/>
    <property type="evidence" value="ECO:0007669"/>
    <property type="project" value="InterPro"/>
</dbReference>
<feature type="domain" description="PhoU" evidence="2">
    <location>
        <begin position="24"/>
        <end position="101"/>
    </location>
</feature>
<dbReference type="GO" id="GO:0045936">
    <property type="term" value="P:negative regulation of phosphate metabolic process"/>
    <property type="evidence" value="ECO:0007669"/>
    <property type="project" value="InterPro"/>
</dbReference>
<protein>
    <submittedName>
        <fullName evidence="3">Phosphate uptake regulator, PhoU</fullName>
    </submittedName>
</protein>
<evidence type="ECO:0000259" key="2">
    <source>
        <dbReference type="Pfam" id="PF01895"/>
    </source>
</evidence>